<evidence type="ECO:0000313" key="3">
    <source>
        <dbReference type="Proteomes" id="UP000664534"/>
    </source>
</evidence>
<sequence>MTAPKLTTLLASWSTIFGIQIYAANRFLNPKPEKVDFDLSVHPVSVGKARKLYEKVESRISHIAHDIRRQCKEDCQKRVRPCSILLQMEAMNGGIDRGYGAKTDKAVSSGSLDDDLKVLEDCDTRRLHAFWELERKCKDDCRVGLKSCGIMHELEKMHEGRTKWWSL</sequence>
<reference evidence="2" key="1">
    <citation type="submission" date="2021-03" db="EMBL/GenBank/DDBJ databases">
        <authorList>
            <person name="Tagirdzhanova G."/>
        </authorList>
    </citation>
    <scope>NUCLEOTIDE SEQUENCE</scope>
</reference>
<protein>
    <submittedName>
        <fullName evidence="2">Uncharacterized protein</fullName>
    </submittedName>
</protein>
<dbReference type="AlphaFoldDB" id="A0A8H3J010"/>
<proteinExistence type="predicted"/>
<organism evidence="2 3">
    <name type="scientific">Imshaugia aleurites</name>
    <dbReference type="NCBI Taxonomy" id="172621"/>
    <lineage>
        <taxon>Eukaryota</taxon>
        <taxon>Fungi</taxon>
        <taxon>Dikarya</taxon>
        <taxon>Ascomycota</taxon>
        <taxon>Pezizomycotina</taxon>
        <taxon>Lecanoromycetes</taxon>
        <taxon>OSLEUM clade</taxon>
        <taxon>Lecanoromycetidae</taxon>
        <taxon>Lecanorales</taxon>
        <taxon>Lecanorineae</taxon>
        <taxon>Parmeliaceae</taxon>
        <taxon>Imshaugia</taxon>
    </lineage>
</organism>
<evidence type="ECO:0000313" key="2">
    <source>
        <dbReference type="EMBL" id="CAF9936579.1"/>
    </source>
</evidence>
<feature type="signal peptide" evidence="1">
    <location>
        <begin position="1"/>
        <end position="18"/>
    </location>
</feature>
<dbReference type="EMBL" id="CAJPDT010000092">
    <property type="protein sequence ID" value="CAF9936579.1"/>
    <property type="molecule type" value="Genomic_DNA"/>
</dbReference>
<name>A0A8H3J010_9LECA</name>
<accession>A0A8H3J010</accession>
<feature type="chain" id="PRO_5034800655" evidence="1">
    <location>
        <begin position="19"/>
        <end position="167"/>
    </location>
</feature>
<keyword evidence="1" id="KW-0732">Signal</keyword>
<dbReference type="Proteomes" id="UP000664534">
    <property type="component" value="Unassembled WGS sequence"/>
</dbReference>
<gene>
    <name evidence="2" type="ORF">IMSHALPRED_010817</name>
</gene>
<evidence type="ECO:0000256" key="1">
    <source>
        <dbReference type="SAM" id="SignalP"/>
    </source>
</evidence>
<keyword evidence="3" id="KW-1185">Reference proteome</keyword>
<comment type="caution">
    <text evidence="2">The sequence shown here is derived from an EMBL/GenBank/DDBJ whole genome shotgun (WGS) entry which is preliminary data.</text>
</comment>